<feature type="compositionally biased region" description="Basic residues" evidence="2">
    <location>
        <begin position="1"/>
        <end position="15"/>
    </location>
</feature>
<feature type="compositionally biased region" description="Basic and acidic residues" evidence="2">
    <location>
        <begin position="131"/>
        <end position="151"/>
    </location>
</feature>
<feature type="region of interest" description="Disordered" evidence="2">
    <location>
        <begin position="1"/>
        <end position="20"/>
    </location>
</feature>
<organism evidence="3 4">
    <name type="scientific">Anaeramoeba flamelloides</name>
    <dbReference type="NCBI Taxonomy" id="1746091"/>
    <lineage>
        <taxon>Eukaryota</taxon>
        <taxon>Metamonada</taxon>
        <taxon>Anaeramoebidae</taxon>
        <taxon>Anaeramoeba</taxon>
    </lineage>
</organism>
<reference evidence="3" key="1">
    <citation type="submission" date="2022-08" db="EMBL/GenBank/DDBJ databases">
        <title>Novel sulphate-reducing endosymbionts in the free-living metamonad Anaeramoeba.</title>
        <authorList>
            <person name="Jerlstrom-Hultqvist J."/>
            <person name="Cepicka I."/>
            <person name="Gallot-Lavallee L."/>
            <person name="Salas-Leiva D."/>
            <person name="Curtis B.A."/>
            <person name="Zahonova K."/>
            <person name="Pipaliya S."/>
            <person name="Dacks J."/>
            <person name="Roger A.J."/>
        </authorList>
    </citation>
    <scope>NUCLEOTIDE SEQUENCE</scope>
    <source>
        <strain evidence="3">Busselton2</strain>
    </source>
</reference>
<feature type="region of interest" description="Disordered" evidence="2">
    <location>
        <begin position="74"/>
        <end position="151"/>
    </location>
</feature>
<evidence type="ECO:0000313" key="3">
    <source>
        <dbReference type="EMBL" id="KAJ3436211.1"/>
    </source>
</evidence>
<gene>
    <name evidence="3" type="ORF">M0812_18268</name>
</gene>
<protein>
    <submittedName>
        <fullName evidence="3">Uncharacterized protein</fullName>
    </submittedName>
</protein>
<evidence type="ECO:0000313" key="4">
    <source>
        <dbReference type="Proteomes" id="UP001146793"/>
    </source>
</evidence>
<dbReference type="AlphaFoldDB" id="A0AAV7Z5E4"/>
<feature type="compositionally biased region" description="Basic residues" evidence="2">
    <location>
        <begin position="102"/>
        <end position="114"/>
    </location>
</feature>
<evidence type="ECO:0000256" key="2">
    <source>
        <dbReference type="SAM" id="MobiDB-lite"/>
    </source>
</evidence>
<accession>A0AAV7Z5E4</accession>
<feature type="compositionally biased region" description="Basic and acidic residues" evidence="2">
    <location>
        <begin position="90"/>
        <end position="101"/>
    </location>
</feature>
<keyword evidence="1" id="KW-0175">Coiled coil</keyword>
<feature type="compositionally biased region" description="Polar residues" evidence="2">
    <location>
        <begin position="79"/>
        <end position="89"/>
    </location>
</feature>
<feature type="coiled-coil region" evidence="1">
    <location>
        <begin position="157"/>
        <end position="243"/>
    </location>
</feature>
<proteinExistence type="predicted"/>
<dbReference type="EMBL" id="JANTQA010000036">
    <property type="protein sequence ID" value="KAJ3436211.1"/>
    <property type="molecule type" value="Genomic_DNA"/>
</dbReference>
<comment type="caution">
    <text evidence="3">The sequence shown here is derived from an EMBL/GenBank/DDBJ whole genome shotgun (WGS) entry which is preliminary data.</text>
</comment>
<name>A0AAV7Z5E4_9EUKA</name>
<evidence type="ECO:0000256" key="1">
    <source>
        <dbReference type="SAM" id="Coils"/>
    </source>
</evidence>
<sequence>MIMNKRVTRLSRNRNQKTSSQKLYFEKKKRATHKDKHILIENKKKYSIEIIKRKRLRELLNKNFDQTINRQRVKRKNTEITSPQSQNTNLEKHNNEIMLEQKRKHHRENKRLKIKEKDKKNLFHIFSPNKSEQKEKSKQEEKQKTKRNKDSIYKILYNQNQKKTKELEGTVEKLKSELNEKKSEIQDKTKRINQSEDRISELENINHKNSGNNVSSVIQKDLHKIFKNNLAKIRDSIKKLKQETNYSYQEISEKIYIFYNYSVKIFHDKWMSYLESLNYQEIPKIRQFGFLQKNFLQWYMECHDKLYLEEEPKTKNILNFFELQKIKPIQQIYNEMKDGFGSEFLSNYFNPKENSFTKYLFWKKQLKALYESENKPLSIPIGKTETETNQTKVHQLNNNYEKKSIEIQKYFFWFKLFSDLYTIFWTSFGFRNHIITFEYTSQVLEQQKTKIINGELMGFDFKTQTFNPQYHKPLLKKQKIRNSEQVVVCIPLLYSIHSSKILKKAWVIKC</sequence>
<dbReference type="Proteomes" id="UP001146793">
    <property type="component" value="Unassembled WGS sequence"/>
</dbReference>